<keyword evidence="4" id="KW-0808">Transferase</keyword>
<dbReference type="InterPro" id="IPR003594">
    <property type="entry name" value="HATPase_dom"/>
</dbReference>
<evidence type="ECO:0000256" key="3">
    <source>
        <dbReference type="ARBA" id="ARBA00022553"/>
    </source>
</evidence>
<feature type="transmembrane region" description="Helical" evidence="10">
    <location>
        <begin position="55"/>
        <end position="74"/>
    </location>
</feature>
<dbReference type="PANTHER" id="PTHR24421:SF10">
    <property type="entry name" value="NITRATE_NITRITE SENSOR PROTEIN NARQ"/>
    <property type="match status" value="1"/>
</dbReference>
<sequence>MRIAVSSGRRAGYRRWPVWAARSALALLFLISVYQDIEERIVFDPTLDTEAFTGDWAPVCSGVLAGAMAVLAVVRDPRWVPRAALVTCAGTFAATVAYHLLPVNMVTSETSSGEFMGQLVLLAVAVRRCTPRLTLVAVSLLSVSVCSVPVLRDSDVGESAENMLLMLALAFVCGLVLRLHDAQQERTGQLVRQEERLALARDLHDTVAHQVTAIVVQLQAVRHVTGRSTPDPRALNEMLEAVEHAGGEALTSMRRLVGSMRGDETPRHPENLGEVLTRIVDEARGTGLPVRLDLGRDLPEDVPAEVIGGLSRVLQEALTNAQRYARGARSVDVSARVAAHHAELVVEDDGQGSPSGHRGSLGRFGGGFGIMGMRERIELLGGAFEAGHRVEGGWRVRASVPLRPDEAARTPRTRGRHAGRTGLRLREGRTA</sequence>
<feature type="transmembrane region" description="Helical" evidence="10">
    <location>
        <begin position="83"/>
        <end position="101"/>
    </location>
</feature>
<protein>
    <recommendedName>
        <fullName evidence="2">histidine kinase</fullName>
        <ecNumber evidence="2">2.7.13.3</ecNumber>
    </recommendedName>
</protein>
<evidence type="ECO:0000256" key="8">
    <source>
        <dbReference type="ARBA" id="ARBA00023012"/>
    </source>
</evidence>
<dbReference type="PROSITE" id="PS50109">
    <property type="entry name" value="HIS_KIN"/>
    <property type="match status" value="1"/>
</dbReference>
<dbReference type="Proteomes" id="UP000621510">
    <property type="component" value="Unassembled WGS sequence"/>
</dbReference>
<keyword evidence="5" id="KW-0547">Nucleotide-binding</keyword>
<reference evidence="12 13" key="1">
    <citation type="submission" date="2021-01" db="EMBL/GenBank/DDBJ databases">
        <title>WGS of actinomycetes isolated from Thailand.</title>
        <authorList>
            <person name="Thawai C."/>
        </authorList>
    </citation>
    <scope>NUCLEOTIDE SEQUENCE [LARGE SCALE GENOMIC DNA]</scope>
    <source>
        <strain evidence="12 13">CA3R110</strain>
    </source>
</reference>
<evidence type="ECO:0000256" key="6">
    <source>
        <dbReference type="ARBA" id="ARBA00022777"/>
    </source>
</evidence>
<keyword evidence="6" id="KW-0418">Kinase</keyword>
<evidence type="ECO:0000313" key="13">
    <source>
        <dbReference type="Proteomes" id="UP000621510"/>
    </source>
</evidence>
<evidence type="ECO:0000259" key="11">
    <source>
        <dbReference type="PROSITE" id="PS50109"/>
    </source>
</evidence>
<dbReference type="SUPFAM" id="SSF55874">
    <property type="entry name" value="ATPase domain of HSP90 chaperone/DNA topoisomerase II/histidine kinase"/>
    <property type="match status" value="1"/>
</dbReference>
<feature type="region of interest" description="Disordered" evidence="9">
    <location>
        <begin position="405"/>
        <end position="431"/>
    </location>
</feature>
<dbReference type="InterPro" id="IPR005467">
    <property type="entry name" value="His_kinase_dom"/>
</dbReference>
<keyword evidence="10" id="KW-0472">Membrane</keyword>
<keyword evidence="8" id="KW-0902">Two-component regulatory system</keyword>
<dbReference type="InterPro" id="IPR036890">
    <property type="entry name" value="HATPase_C_sf"/>
</dbReference>
<dbReference type="Gene3D" id="3.30.565.10">
    <property type="entry name" value="Histidine kinase-like ATPase, C-terminal domain"/>
    <property type="match status" value="1"/>
</dbReference>
<evidence type="ECO:0000256" key="9">
    <source>
        <dbReference type="SAM" id="MobiDB-lite"/>
    </source>
</evidence>
<dbReference type="SMART" id="SM00387">
    <property type="entry name" value="HATPase_c"/>
    <property type="match status" value="1"/>
</dbReference>
<dbReference type="InterPro" id="IPR011712">
    <property type="entry name" value="Sig_transdc_His_kin_sub3_dim/P"/>
</dbReference>
<organism evidence="12 13">
    <name type="scientific">Streptomyces endocoffeicus</name>
    <dbReference type="NCBI Taxonomy" id="2898945"/>
    <lineage>
        <taxon>Bacteria</taxon>
        <taxon>Bacillati</taxon>
        <taxon>Actinomycetota</taxon>
        <taxon>Actinomycetes</taxon>
        <taxon>Kitasatosporales</taxon>
        <taxon>Streptomycetaceae</taxon>
        <taxon>Streptomyces</taxon>
    </lineage>
</organism>
<keyword evidence="3" id="KW-0597">Phosphoprotein</keyword>
<evidence type="ECO:0000256" key="2">
    <source>
        <dbReference type="ARBA" id="ARBA00012438"/>
    </source>
</evidence>
<keyword evidence="13" id="KW-1185">Reference proteome</keyword>
<evidence type="ECO:0000256" key="10">
    <source>
        <dbReference type="SAM" id="Phobius"/>
    </source>
</evidence>
<gene>
    <name evidence="12" type="ORF">JK364_32185</name>
</gene>
<comment type="caution">
    <text evidence="12">The sequence shown here is derived from an EMBL/GenBank/DDBJ whole genome shotgun (WGS) entry which is preliminary data.</text>
</comment>
<dbReference type="EMBL" id="JAERRG010000015">
    <property type="protein sequence ID" value="MBL1117009.1"/>
    <property type="molecule type" value="Genomic_DNA"/>
</dbReference>
<evidence type="ECO:0000256" key="5">
    <source>
        <dbReference type="ARBA" id="ARBA00022741"/>
    </source>
</evidence>
<dbReference type="Pfam" id="PF07730">
    <property type="entry name" value="HisKA_3"/>
    <property type="match status" value="1"/>
</dbReference>
<dbReference type="RefSeq" id="WP_201854869.1">
    <property type="nucleotide sequence ID" value="NZ_JAERRG010000015.1"/>
</dbReference>
<dbReference type="Pfam" id="PF02518">
    <property type="entry name" value="HATPase_c"/>
    <property type="match status" value="1"/>
</dbReference>
<dbReference type="CDD" id="cd16917">
    <property type="entry name" value="HATPase_UhpB-NarQ-NarX-like"/>
    <property type="match status" value="1"/>
</dbReference>
<proteinExistence type="predicted"/>
<keyword evidence="10" id="KW-0812">Transmembrane</keyword>
<dbReference type="InterPro" id="IPR050482">
    <property type="entry name" value="Sensor_HK_TwoCompSys"/>
</dbReference>
<dbReference type="PANTHER" id="PTHR24421">
    <property type="entry name" value="NITRATE/NITRITE SENSOR PROTEIN NARX-RELATED"/>
    <property type="match status" value="1"/>
</dbReference>
<evidence type="ECO:0000256" key="1">
    <source>
        <dbReference type="ARBA" id="ARBA00000085"/>
    </source>
</evidence>
<feature type="domain" description="Histidine kinase" evidence="11">
    <location>
        <begin position="206"/>
        <end position="404"/>
    </location>
</feature>
<evidence type="ECO:0000256" key="7">
    <source>
        <dbReference type="ARBA" id="ARBA00022840"/>
    </source>
</evidence>
<feature type="transmembrane region" description="Helical" evidence="10">
    <location>
        <begin position="16"/>
        <end position="35"/>
    </location>
</feature>
<dbReference type="Gene3D" id="1.20.5.1930">
    <property type="match status" value="1"/>
</dbReference>
<accession>A0ABS1PY59</accession>
<keyword evidence="10" id="KW-1133">Transmembrane helix</keyword>
<comment type="catalytic activity">
    <reaction evidence="1">
        <text>ATP + protein L-histidine = ADP + protein N-phospho-L-histidine.</text>
        <dbReference type="EC" id="2.7.13.3"/>
    </reaction>
</comment>
<evidence type="ECO:0000313" key="12">
    <source>
        <dbReference type="EMBL" id="MBL1117009.1"/>
    </source>
</evidence>
<dbReference type="EC" id="2.7.13.3" evidence="2"/>
<evidence type="ECO:0000256" key="4">
    <source>
        <dbReference type="ARBA" id="ARBA00022679"/>
    </source>
</evidence>
<keyword evidence="7" id="KW-0067">ATP-binding</keyword>
<name>A0ABS1PY59_9ACTN</name>